<dbReference type="InterPro" id="IPR034718">
    <property type="entry name" value="RlpA"/>
</dbReference>
<dbReference type="PANTHER" id="PTHR34183:SF1">
    <property type="entry name" value="ENDOLYTIC PEPTIDOGLYCAN TRANSGLYCOSYLASE RLPA"/>
    <property type="match status" value="1"/>
</dbReference>
<dbReference type="AlphaFoldDB" id="A0A3B0TBQ3"/>
<sequence length="276" mass="29235">ASWYGPNFQGRLTANGETFDQYFLSAAHPTLPLPSYVQVKNLSNGRTVTVRVNDRGPFASNRIIDLSRRAAEVLGFINQGTARVKVTYLGRAPVNGDDTNYLVASIGKNNTGAGGLPIPQPDYGQQNSRQPSIISRQNGGIFGAVISLFSYAEQGQVEPGQGAKMISDAHQAAAAANSLANASPELLAWANGVENNSQNPMPADQSTPVSIDLGTFENRQFAAEVARQFALFGAVDATYSSTGSNSPIRLVMTRLKAGVGEADVVQFIAELGLNTS</sequence>
<evidence type="ECO:0000256" key="2">
    <source>
        <dbReference type="ARBA" id="ARBA00023316"/>
    </source>
</evidence>
<keyword evidence="1" id="KW-0456">Lyase</keyword>
<dbReference type="CDD" id="cd22268">
    <property type="entry name" value="DPBB_RlpA-like"/>
    <property type="match status" value="1"/>
</dbReference>
<dbReference type="GO" id="GO:0071555">
    <property type="term" value="P:cell wall organization"/>
    <property type="evidence" value="ECO:0007669"/>
    <property type="project" value="UniProtKB-KW"/>
</dbReference>
<keyword evidence="4" id="KW-0449">Lipoprotein</keyword>
<accession>A0A3B0TBQ3</accession>
<feature type="non-terminal residue" evidence="4">
    <location>
        <position position="1"/>
    </location>
</feature>
<reference evidence="4" key="1">
    <citation type="submission" date="2018-06" db="EMBL/GenBank/DDBJ databases">
        <authorList>
            <person name="Zhirakovskaya E."/>
        </authorList>
    </citation>
    <scope>NUCLEOTIDE SEQUENCE</scope>
</reference>
<dbReference type="EMBL" id="UOEQ01000032">
    <property type="protein sequence ID" value="VAW14310.1"/>
    <property type="molecule type" value="Genomic_DNA"/>
</dbReference>
<name>A0A3B0TBQ3_9ZZZZ</name>
<dbReference type="PANTHER" id="PTHR34183">
    <property type="entry name" value="ENDOLYTIC PEPTIDOGLYCAN TRANSGLYCOSYLASE RLPA"/>
    <property type="match status" value="1"/>
</dbReference>
<dbReference type="InterPro" id="IPR012997">
    <property type="entry name" value="RplA"/>
</dbReference>
<keyword evidence="2" id="KW-0961">Cell wall biogenesis/degradation</keyword>
<dbReference type="InterPro" id="IPR009009">
    <property type="entry name" value="RlpA-like_DPBB"/>
</dbReference>
<dbReference type="HAMAP" id="MF_02071">
    <property type="entry name" value="RlpA"/>
    <property type="match status" value="1"/>
</dbReference>
<protein>
    <submittedName>
        <fullName evidence="4">Septum-associated rare lipoprotein A</fullName>
    </submittedName>
</protein>
<dbReference type="Pfam" id="PF03330">
    <property type="entry name" value="DPBB_1"/>
    <property type="match status" value="1"/>
</dbReference>
<evidence type="ECO:0000256" key="1">
    <source>
        <dbReference type="ARBA" id="ARBA00023239"/>
    </source>
</evidence>
<evidence type="ECO:0000313" key="4">
    <source>
        <dbReference type="EMBL" id="VAW14310.1"/>
    </source>
</evidence>
<dbReference type="NCBIfam" id="TIGR00413">
    <property type="entry name" value="rlpA"/>
    <property type="match status" value="1"/>
</dbReference>
<feature type="domain" description="RlpA-like protein double-psi beta-barrel" evidence="3">
    <location>
        <begin position="1"/>
        <end position="86"/>
    </location>
</feature>
<gene>
    <name evidence="4" type="ORF">MNBD_ALPHA11-1194</name>
</gene>
<proteinExistence type="inferred from homology"/>
<evidence type="ECO:0000259" key="3">
    <source>
        <dbReference type="Pfam" id="PF03330"/>
    </source>
</evidence>
<dbReference type="GO" id="GO:0016829">
    <property type="term" value="F:lyase activity"/>
    <property type="evidence" value="ECO:0007669"/>
    <property type="project" value="UniProtKB-KW"/>
</dbReference>
<dbReference type="Gene3D" id="2.40.40.10">
    <property type="entry name" value="RlpA-like domain"/>
    <property type="match status" value="1"/>
</dbReference>
<dbReference type="SUPFAM" id="SSF50685">
    <property type="entry name" value="Barwin-like endoglucanases"/>
    <property type="match status" value="1"/>
</dbReference>
<dbReference type="InterPro" id="IPR036908">
    <property type="entry name" value="RlpA-like_sf"/>
</dbReference>
<organism evidence="4">
    <name type="scientific">hydrothermal vent metagenome</name>
    <dbReference type="NCBI Taxonomy" id="652676"/>
    <lineage>
        <taxon>unclassified sequences</taxon>
        <taxon>metagenomes</taxon>
        <taxon>ecological metagenomes</taxon>
    </lineage>
</organism>